<dbReference type="AlphaFoldDB" id="A0A4Q9MCK6"/>
<gene>
    <name evidence="1" type="ORF">BD311DRAFT_766772</name>
</gene>
<evidence type="ECO:0000313" key="1">
    <source>
        <dbReference type="EMBL" id="TBU24267.1"/>
    </source>
</evidence>
<dbReference type="Proteomes" id="UP000292957">
    <property type="component" value="Unassembled WGS sequence"/>
</dbReference>
<accession>A0A4Q9MCK6</accession>
<proteinExistence type="predicted"/>
<sequence>MTRLLVKIARFLVDALVLPSCSLLIDFCLRLYRSPGSLMLVLGHRLLLTLWIAQLPIAQLPFLFGLEPVRSQSDRQGVAPRLLITISVILWRQLAHIPSPRSPKSVCSQAHSGLALATM</sequence>
<name>A0A4Q9MCK6_9APHY</name>
<protein>
    <submittedName>
        <fullName evidence="1">Uncharacterized protein</fullName>
    </submittedName>
</protein>
<feature type="non-terminal residue" evidence="1">
    <location>
        <position position="119"/>
    </location>
</feature>
<reference evidence="1" key="1">
    <citation type="submission" date="2019-01" db="EMBL/GenBank/DDBJ databases">
        <title>Draft genome sequences of three monokaryotic isolates of the white-rot basidiomycete fungus Dichomitus squalens.</title>
        <authorList>
            <consortium name="DOE Joint Genome Institute"/>
            <person name="Lopez S.C."/>
            <person name="Andreopoulos B."/>
            <person name="Pangilinan J."/>
            <person name="Lipzen A."/>
            <person name="Riley R."/>
            <person name="Ahrendt S."/>
            <person name="Ng V."/>
            <person name="Barry K."/>
            <person name="Daum C."/>
            <person name="Grigoriev I.V."/>
            <person name="Hilden K.S."/>
            <person name="Makela M.R."/>
            <person name="de Vries R.P."/>
        </authorList>
    </citation>
    <scope>NUCLEOTIDE SEQUENCE [LARGE SCALE GENOMIC DNA]</scope>
    <source>
        <strain evidence="1">OM18370.1</strain>
    </source>
</reference>
<dbReference type="EMBL" id="ML143483">
    <property type="protein sequence ID" value="TBU24267.1"/>
    <property type="molecule type" value="Genomic_DNA"/>
</dbReference>
<organism evidence="1">
    <name type="scientific">Dichomitus squalens</name>
    <dbReference type="NCBI Taxonomy" id="114155"/>
    <lineage>
        <taxon>Eukaryota</taxon>
        <taxon>Fungi</taxon>
        <taxon>Dikarya</taxon>
        <taxon>Basidiomycota</taxon>
        <taxon>Agaricomycotina</taxon>
        <taxon>Agaricomycetes</taxon>
        <taxon>Polyporales</taxon>
        <taxon>Polyporaceae</taxon>
        <taxon>Dichomitus</taxon>
    </lineage>
</organism>